<proteinExistence type="predicted"/>
<comment type="caution">
    <text evidence="6">The sequence shown here is derived from an EMBL/GenBank/DDBJ whole genome shotgun (WGS) entry which is preliminary data.</text>
</comment>
<dbReference type="PANTHER" id="PTHR28511">
    <property type="entry name" value="ENDONUCLEASE V"/>
    <property type="match status" value="1"/>
</dbReference>
<keyword evidence="2" id="KW-0963">Cytoplasm</keyword>
<evidence type="ECO:0000256" key="3">
    <source>
        <dbReference type="ARBA" id="ARBA00022722"/>
    </source>
</evidence>
<reference evidence="6 7" key="1">
    <citation type="submission" date="2019-12" db="EMBL/GenBank/DDBJ databases">
        <authorList>
            <person name="Alioto T."/>
            <person name="Alioto T."/>
            <person name="Gomez Garrido J."/>
        </authorList>
    </citation>
    <scope>NUCLEOTIDE SEQUENCE [LARGE SCALE GENOMIC DNA]</scope>
</reference>
<evidence type="ECO:0000313" key="7">
    <source>
        <dbReference type="Proteomes" id="UP000594638"/>
    </source>
</evidence>
<keyword evidence="5" id="KW-0378">Hydrolase</keyword>
<dbReference type="GO" id="GO:0003727">
    <property type="term" value="F:single-stranded RNA binding"/>
    <property type="evidence" value="ECO:0007669"/>
    <property type="project" value="TreeGrafter"/>
</dbReference>
<keyword evidence="3" id="KW-0540">Nuclease</keyword>
<dbReference type="GO" id="GO:0005737">
    <property type="term" value="C:cytoplasm"/>
    <property type="evidence" value="ECO:0007669"/>
    <property type="project" value="UniProtKB-SubCell"/>
</dbReference>
<dbReference type="GO" id="GO:0005730">
    <property type="term" value="C:nucleolus"/>
    <property type="evidence" value="ECO:0007669"/>
    <property type="project" value="TreeGrafter"/>
</dbReference>
<evidence type="ECO:0000313" key="6">
    <source>
        <dbReference type="EMBL" id="CAA2960387.1"/>
    </source>
</evidence>
<gene>
    <name evidence="6" type="ORF">OLEA9_A057643</name>
</gene>
<protein>
    <submittedName>
        <fullName evidence="6">Endonuclease V isoform X1</fullName>
    </submittedName>
</protein>
<dbReference type="EMBL" id="CACTIH010000395">
    <property type="protein sequence ID" value="CAA2960387.1"/>
    <property type="molecule type" value="Genomic_DNA"/>
</dbReference>
<dbReference type="GO" id="GO:0006281">
    <property type="term" value="P:DNA repair"/>
    <property type="evidence" value="ECO:0007669"/>
    <property type="project" value="InterPro"/>
</dbReference>
<evidence type="ECO:0000256" key="1">
    <source>
        <dbReference type="ARBA" id="ARBA00004496"/>
    </source>
</evidence>
<dbReference type="Proteomes" id="UP000594638">
    <property type="component" value="Unassembled WGS sequence"/>
</dbReference>
<keyword evidence="7" id="KW-1185">Reference proteome</keyword>
<keyword evidence="4 6" id="KW-0255">Endonuclease</keyword>
<dbReference type="Gramene" id="OE9A057643T1">
    <property type="protein sequence ID" value="OE9A057643C1"/>
    <property type="gene ID" value="OE9A057643"/>
</dbReference>
<evidence type="ECO:0000256" key="2">
    <source>
        <dbReference type="ARBA" id="ARBA00022490"/>
    </source>
</evidence>
<evidence type="ECO:0000256" key="5">
    <source>
        <dbReference type="ARBA" id="ARBA00022801"/>
    </source>
</evidence>
<evidence type="ECO:0000256" key="4">
    <source>
        <dbReference type="ARBA" id="ARBA00022759"/>
    </source>
</evidence>
<comment type="subcellular location">
    <subcellularLocation>
        <location evidence="1">Cytoplasm</location>
    </subcellularLocation>
</comment>
<organism evidence="6 7">
    <name type="scientific">Olea europaea subsp. europaea</name>
    <dbReference type="NCBI Taxonomy" id="158383"/>
    <lineage>
        <taxon>Eukaryota</taxon>
        <taxon>Viridiplantae</taxon>
        <taxon>Streptophyta</taxon>
        <taxon>Embryophyta</taxon>
        <taxon>Tracheophyta</taxon>
        <taxon>Spermatophyta</taxon>
        <taxon>Magnoliopsida</taxon>
        <taxon>eudicotyledons</taxon>
        <taxon>Gunneridae</taxon>
        <taxon>Pentapetalae</taxon>
        <taxon>asterids</taxon>
        <taxon>lamiids</taxon>
        <taxon>Lamiales</taxon>
        <taxon>Oleaceae</taxon>
        <taxon>Oleeae</taxon>
        <taxon>Olea</taxon>
    </lineage>
</organism>
<feature type="non-terminal residue" evidence="6">
    <location>
        <position position="244"/>
    </location>
</feature>
<dbReference type="Pfam" id="PF04493">
    <property type="entry name" value="Endonuclease_5"/>
    <property type="match status" value="1"/>
</dbReference>
<name>A0A8S0Q6G7_OLEEU</name>
<dbReference type="CDD" id="cd06559">
    <property type="entry name" value="Endonuclease_V"/>
    <property type="match status" value="1"/>
</dbReference>
<dbReference type="PANTHER" id="PTHR28511:SF1">
    <property type="entry name" value="ENDONUCLEASE V"/>
    <property type="match status" value="1"/>
</dbReference>
<accession>A0A8S0Q6G7</accession>
<dbReference type="Gene3D" id="3.30.2170.10">
    <property type="entry name" value="archaeoglobus fulgidus dsm 4304 superfamily"/>
    <property type="match status" value="1"/>
</dbReference>
<dbReference type="GO" id="GO:0016891">
    <property type="term" value="F:RNA endonuclease activity producing 5'-phosphomonoesters, hydrolytic mechanism"/>
    <property type="evidence" value="ECO:0007669"/>
    <property type="project" value="TreeGrafter"/>
</dbReference>
<dbReference type="AlphaFoldDB" id="A0A8S0Q6G7"/>
<dbReference type="InterPro" id="IPR007581">
    <property type="entry name" value="Endonuclease-V"/>
</dbReference>
<sequence>MEKEPALETRCSTDLQDKWIEIQDSLKKKMKIEDDFNWKIPTTEVQNLEEKTENSDSCGAILKYVGGVDLSFSKADPSIACATLVVLDLNTLQVVYEDFSIVKLHTPYIPGFLAFREVLFMNFSFQFLFVNLYHFVEIFRCMGLACHLGVLANIPTVGIGKNLHHVDGLNQSRVRQLLAGEGNSSKDVFTLIGDSGSTLGAAMRSTQDASKPIFISVGHRVSLSSAIKIVKLSCRFRVPEPIRQ</sequence>
<dbReference type="OrthoDB" id="20018at2759"/>